<dbReference type="InterPro" id="IPR018485">
    <property type="entry name" value="FGGY_C"/>
</dbReference>
<evidence type="ECO:0000259" key="1">
    <source>
        <dbReference type="Pfam" id="PF02782"/>
    </source>
</evidence>
<protein>
    <recommendedName>
        <fullName evidence="1">Carbohydrate kinase FGGY C-terminal domain-containing protein</fullName>
    </recommendedName>
</protein>
<reference evidence="3" key="1">
    <citation type="journal article" date="2019" name="Int. J. Syst. Evol. Microbiol.">
        <title>The Global Catalogue of Microorganisms (GCM) 10K type strain sequencing project: providing services to taxonomists for standard genome sequencing and annotation.</title>
        <authorList>
            <consortium name="The Broad Institute Genomics Platform"/>
            <consortium name="The Broad Institute Genome Sequencing Center for Infectious Disease"/>
            <person name="Wu L."/>
            <person name="Ma J."/>
        </authorList>
    </citation>
    <scope>NUCLEOTIDE SEQUENCE [LARGE SCALE GENOMIC DNA]</scope>
    <source>
        <strain evidence="3">NBRC 108755</strain>
    </source>
</reference>
<dbReference type="RefSeq" id="WP_431308666.1">
    <property type="nucleotide sequence ID" value="NZ_BSVA01000001.1"/>
</dbReference>
<feature type="domain" description="Carbohydrate kinase FGGY C-terminal" evidence="1">
    <location>
        <begin position="17"/>
        <end position="96"/>
    </location>
</feature>
<dbReference type="InterPro" id="IPR043129">
    <property type="entry name" value="ATPase_NBD"/>
</dbReference>
<evidence type="ECO:0000313" key="3">
    <source>
        <dbReference type="Proteomes" id="UP001157069"/>
    </source>
</evidence>
<dbReference type="Pfam" id="PF02782">
    <property type="entry name" value="FGGY_C"/>
    <property type="match status" value="1"/>
</dbReference>
<proteinExistence type="predicted"/>
<dbReference type="SUPFAM" id="SSF53067">
    <property type="entry name" value="Actin-like ATPase domain"/>
    <property type="match status" value="1"/>
</dbReference>
<evidence type="ECO:0000313" key="2">
    <source>
        <dbReference type="EMBL" id="GMA91033.1"/>
    </source>
</evidence>
<dbReference type="Gene3D" id="3.30.420.40">
    <property type="match status" value="1"/>
</dbReference>
<dbReference type="EMBL" id="BSVA01000001">
    <property type="protein sequence ID" value="GMA91033.1"/>
    <property type="molecule type" value="Genomic_DNA"/>
</dbReference>
<keyword evidence="3" id="KW-1185">Reference proteome</keyword>
<dbReference type="Proteomes" id="UP001157069">
    <property type="component" value="Unassembled WGS sequence"/>
</dbReference>
<name>A0ABQ6JRU7_9MICO</name>
<gene>
    <name evidence="2" type="ORF">GCM10025869_15620</name>
</gene>
<sequence>MPLPDPRAGYRLVDADTHDPATELGGILRGLAAHGAWMRDTVVELTGAPPARIVATGAPVRRNDRLAALMASLAGSPLPVVDLDAPVAAGAAALAAEREGLTAHCEAPVRTVPAAHLAAPVLRARFARALAESSADSAPRAAASIPEGAS</sequence>
<accession>A0ABQ6JRU7</accession>
<organism evidence="2 3">
    <name type="scientific">Homoserinibacter gongjuensis</name>
    <dbReference type="NCBI Taxonomy" id="1162968"/>
    <lineage>
        <taxon>Bacteria</taxon>
        <taxon>Bacillati</taxon>
        <taxon>Actinomycetota</taxon>
        <taxon>Actinomycetes</taxon>
        <taxon>Micrococcales</taxon>
        <taxon>Microbacteriaceae</taxon>
        <taxon>Homoserinibacter</taxon>
    </lineage>
</organism>
<comment type="caution">
    <text evidence="2">The sequence shown here is derived from an EMBL/GenBank/DDBJ whole genome shotgun (WGS) entry which is preliminary data.</text>
</comment>